<gene>
    <name evidence="1" type="ORF">ACFS2C_17395</name>
</gene>
<name>A0ABW5WD32_9PSEU</name>
<dbReference type="SUPFAM" id="SSF53474">
    <property type="entry name" value="alpha/beta-Hydrolases"/>
    <property type="match status" value="1"/>
</dbReference>
<evidence type="ECO:0000313" key="1">
    <source>
        <dbReference type="EMBL" id="MFD2801171.1"/>
    </source>
</evidence>
<sequence length="227" mass="24924">MTIVEHRPAGRTWTPDGVRRGTVVVLPGRGERIGRYRRLATRLAAEGYRVEVTAPGEPVVRAEHPWFLLGADTGAHVALEAAQRMPVSALVLAGLPGDPEWRPARPVGRDEEIAWRVADPDRQAALRVSDDVRHGELLRSPPRPMIGVPTVSTLVLHGEADVLSPSLRVRQRVASWPRVRLVSVADSGHDVLHDAHHRSVAAEILLFLERFRSGGAPVLRTSLRSTI</sequence>
<proteinExistence type="predicted"/>
<dbReference type="GO" id="GO:0016787">
    <property type="term" value="F:hydrolase activity"/>
    <property type="evidence" value="ECO:0007669"/>
    <property type="project" value="UniProtKB-KW"/>
</dbReference>
<dbReference type="Gene3D" id="3.40.50.1820">
    <property type="entry name" value="alpha/beta hydrolase"/>
    <property type="match status" value="2"/>
</dbReference>
<dbReference type="InterPro" id="IPR029058">
    <property type="entry name" value="AB_hydrolase_fold"/>
</dbReference>
<protein>
    <submittedName>
        <fullName evidence="1">Alpha/beta hydrolase</fullName>
    </submittedName>
</protein>
<dbReference type="EMBL" id="JBHUOF010000021">
    <property type="protein sequence ID" value="MFD2801171.1"/>
    <property type="molecule type" value="Genomic_DNA"/>
</dbReference>
<comment type="caution">
    <text evidence="1">The sequence shown here is derived from an EMBL/GenBank/DDBJ whole genome shotgun (WGS) entry which is preliminary data.</text>
</comment>
<evidence type="ECO:0000313" key="2">
    <source>
        <dbReference type="Proteomes" id="UP001597478"/>
    </source>
</evidence>
<keyword evidence="1" id="KW-0378">Hydrolase</keyword>
<accession>A0ABW5WD32</accession>
<organism evidence="1 2">
    <name type="scientific">Prauserella oleivorans</name>
    <dbReference type="NCBI Taxonomy" id="1478153"/>
    <lineage>
        <taxon>Bacteria</taxon>
        <taxon>Bacillati</taxon>
        <taxon>Actinomycetota</taxon>
        <taxon>Actinomycetes</taxon>
        <taxon>Pseudonocardiales</taxon>
        <taxon>Pseudonocardiaceae</taxon>
        <taxon>Prauserella</taxon>
    </lineage>
</organism>
<keyword evidence="2" id="KW-1185">Reference proteome</keyword>
<dbReference type="Proteomes" id="UP001597478">
    <property type="component" value="Unassembled WGS sequence"/>
</dbReference>
<reference evidence="2" key="1">
    <citation type="journal article" date="2019" name="Int. J. Syst. Evol. Microbiol.">
        <title>The Global Catalogue of Microorganisms (GCM) 10K type strain sequencing project: providing services to taxonomists for standard genome sequencing and annotation.</title>
        <authorList>
            <consortium name="The Broad Institute Genomics Platform"/>
            <consortium name="The Broad Institute Genome Sequencing Center for Infectious Disease"/>
            <person name="Wu L."/>
            <person name="Ma J."/>
        </authorList>
    </citation>
    <scope>NUCLEOTIDE SEQUENCE [LARGE SCALE GENOMIC DNA]</scope>
    <source>
        <strain evidence="2">IBRC-M 10906</strain>
    </source>
</reference>
<dbReference type="RefSeq" id="WP_377391356.1">
    <property type="nucleotide sequence ID" value="NZ_JBHSAN010000024.1"/>
</dbReference>